<keyword evidence="1" id="KW-0812">Transmembrane</keyword>
<feature type="transmembrane region" description="Helical" evidence="1">
    <location>
        <begin position="15"/>
        <end position="33"/>
    </location>
</feature>
<keyword evidence="1" id="KW-0472">Membrane</keyword>
<dbReference type="Proteomes" id="UP000003688">
    <property type="component" value="Unassembled WGS sequence"/>
</dbReference>
<accession>B9XSW8</accession>
<reference evidence="2 3" key="1">
    <citation type="journal article" date="2011" name="J. Bacteriol.">
        <title>Genome sequence of 'Pedosphaera parvula' Ellin514, an aerobic Verrucomicrobial isolate from pasture soil.</title>
        <authorList>
            <person name="Kant R."/>
            <person name="van Passel M.W."/>
            <person name="Sangwan P."/>
            <person name="Palva A."/>
            <person name="Lucas S."/>
            <person name="Copeland A."/>
            <person name="Lapidus A."/>
            <person name="Glavina Del Rio T."/>
            <person name="Dalin E."/>
            <person name="Tice H."/>
            <person name="Bruce D."/>
            <person name="Goodwin L."/>
            <person name="Pitluck S."/>
            <person name="Chertkov O."/>
            <person name="Larimer F.W."/>
            <person name="Land M.L."/>
            <person name="Hauser L."/>
            <person name="Brettin T.S."/>
            <person name="Detter J.C."/>
            <person name="Han S."/>
            <person name="de Vos W.M."/>
            <person name="Janssen P.H."/>
            <person name="Smidt H."/>
        </authorList>
    </citation>
    <scope>NUCLEOTIDE SEQUENCE [LARGE SCALE GENOMIC DNA]</scope>
    <source>
        <strain evidence="2 3">Ellin514</strain>
    </source>
</reference>
<feature type="transmembrane region" description="Helical" evidence="1">
    <location>
        <begin position="124"/>
        <end position="147"/>
    </location>
</feature>
<sequence length="221" mass="24843">MALGWQVWRQNHRSIWLIVGIISFCSLANQIVPERMRLVESYRELLNTVNGMLMALSLLFIFGIFNYTETRPGKEWTGFPYRLFVLPVSTLLLVALPICLGVTSIVVAYWLWAKLVFTHAELSATWWFPLVLGTFMVLYQTVLWSLAGFRVIRIVVLGLLGPIFVFIGVLPFAAKDTTGAFWISEKFLSAILVGIAVAAFLTAWASVARQRGRKRTKGAVG</sequence>
<evidence type="ECO:0000313" key="3">
    <source>
        <dbReference type="Proteomes" id="UP000003688"/>
    </source>
</evidence>
<proteinExistence type="predicted"/>
<dbReference type="EMBL" id="ABOX02000088">
    <property type="protein sequence ID" value="EEF57077.1"/>
    <property type="molecule type" value="Genomic_DNA"/>
</dbReference>
<name>B9XSW8_PEDPL</name>
<feature type="transmembrane region" description="Helical" evidence="1">
    <location>
        <begin position="79"/>
        <end position="112"/>
    </location>
</feature>
<dbReference type="AlphaFoldDB" id="B9XSW8"/>
<feature type="transmembrane region" description="Helical" evidence="1">
    <location>
        <begin position="154"/>
        <end position="174"/>
    </location>
</feature>
<comment type="caution">
    <text evidence="2">The sequence shown here is derived from an EMBL/GenBank/DDBJ whole genome shotgun (WGS) entry which is preliminary data.</text>
</comment>
<dbReference type="STRING" id="320771.Cflav_PD0112"/>
<feature type="transmembrane region" description="Helical" evidence="1">
    <location>
        <begin position="186"/>
        <end position="207"/>
    </location>
</feature>
<keyword evidence="1" id="KW-1133">Transmembrane helix</keyword>
<keyword evidence="3" id="KW-1185">Reference proteome</keyword>
<gene>
    <name evidence="2" type="ORF">Cflav_PD0112</name>
</gene>
<feature type="transmembrane region" description="Helical" evidence="1">
    <location>
        <begin position="45"/>
        <end position="67"/>
    </location>
</feature>
<organism evidence="2 3">
    <name type="scientific">Pedosphaera parvula (strain Ellin514)</name>
    <dbReference type="NCBI Taxonomy" id="320771"/>
    <lineage>
        <taxon>Bacteria</taxon>
        <taxon>Pseudomonadati</taxon>
        <taxon>Verrucomicrobiota</taxon>
        <taxon>Pedosphaerae</taxon>
        <taxon>Pedosphaerales</taxon>
        <taxon>Pedosphaeraceae</taxon>
        <taxon>Pedosphaera</taxon>
    </lineage>
</organism>
<protein>
    <submittedName>
        <fullName evidence="2">Uncharacterized protein</fullName>
    </submittedName>
</protein>
<evidence type="ECO:0000313" key="2">
    <source>
        <dbReference type="EMBL" id="EEF57077.1"/>
    </source>
</evidence>
<evidence type="ECO:0000256" key="1">
    <source>
        <dbReference type="SAM" id="Phobius"/>
    </source>
</evidence>